<feature type="domain" description="Solute-binding protein family 5" evidence="2">
    <location>
        <begin position="95"/>
        <end position="492"/>
    </location>
</feature>
<dbReference type="Pfam" id="PF00496">
    <property type="entry name" value="SBP_bac_5"/>
    <property type="match status" value="1"/>
</dbReference>
<dbReference type="RefSeq" id="WP_345374540.1">
    <property type="nucleotide sequence ID" value="NZ_BAABLM010000002.1"/>
</dbReference>
<feature type="chain" id="PRO_5047044165" evidence="1">
    <location>
        <begin position="27"/>
        <end position="588"/>
    </location>
</feature>
<proteinExistence type="predicted"/>
<evidence type="ECO:0000256" key="1">
    <source>
        <dbReference type="SAM" id="SignalP"/>
    </source>
</evidence>
<protein>
    <submittedName>
        <fullName evidence="3">ABC transporter family substrate-binding protein</fullName>
    </submittedName>
</protein>
<dbReference type="PIRSF" id="PIRSF002741">
    <property type="entry name" value="MppA"/>
    <property type="match status" value="1"/>
</dbReference>
<sequence length="588" mass="62676">MKITGKRMRPLFGALALAGAASIALAGCTASGSSASSSSSSSGGNITIAEVNEATSFNTNTPQGNLDTNGQINYLTQPQFFTLDQKYNIVPNTDLGTYKKISSDPLKVEYTLNKNAKWSDGVAMTADDLMLGWAINSTYYDSSTLDDDGNVTKGTQYFSTAAGKLFTTNLPTISNGNKTITWTYDTPYVDWNIVNPIQFPAHIVAKKAGVSTAALTKAFMDTPKGDADNPAAPNATIEAAAKFVNTGYDATSLPSDKDLLVSGGPLEVSAWTPKQSMTFVPNPEYTGSHKVKFSKLIMRFIGDANAQVTALQNGEVDAIQPQASADTVKALKAASGTKLLQGSQVAYDHLDLNFGSTVFADENVRKAFLDTIPRDEILKAIVTPINSKAEVLNSQIFLPGQAGYDEAVKANGSSDYNSVNIDAAKKLLNGATPTVKILYNTQNPNRVNTFQAIQASAAKAGFKVVDGGSAQWSSLLTTGDYDASIFGWINPGVGNAAIPQLFQANNPSNYNKFNEADATALANKTQTTLDTSTLQDEKIQLDTLAFKDAYGLPLFQLPGIFATNSSIKGIGYFGGQTGLVWNIWDWTK</sequence>
<reference evidence="4" key="1">
    <citation type="journal article" date="2019" name="Int. J. Syst. Evol. Microbiol.">
        <title>The Global Catalogue of Microorganisms (GCM) 10K type strain sequencing project: providing services to taxonomists for standard genome sequencing and annotation.</title>
        <authorList>
            <consortium name="The Broad Institute Genomics Platform"/>
            <consortium name="The Broad Institute Genome Sequencing Center for Infectious Disease"/>
            <person name="Wu L."/>
            <person name="Ma J."/>
        </authorList>
    </citation>
    <scope>NUCLEOTIDE SEQUENCE [LARGE SCALE GENOMIC DNA]</scope>
    <source>
        <strain evidence="4">JCM 18956</strain>
    </source>
</reference>
<dbReference type="PROSITE" id="PS51257">
    <property type="entry name" value="PROKAR_LIPOPROTEIN"/>
    <property type="match status" value="1"/>
</dbReference>
<dbReference type="InterPro" id="IPR039424">
    <property type="entry name" value="SBP_5"/>
</dbReference>
<dbReference type="PANTHER" id="PTHR30290">
    <property type="entry name" value="PERIPLASMIC BINDING COMPONENT OF ABC TRANSPORTER"/>
    <property type="match status" value="1"/>
</dbReference>
<evidence type="ECO:0000259" key="2">
    <source>
        <dbReference type="Pfam" id="PF00496"/>
    </source>
</evidence>
<keyword evidence="4" id="KW-1185">Reference proteome</keyword>
<gene>
    <name evidence="3" type="ORF">GCM10025780_12960</name>
</gene>
<comment type="caution">
    <text evidence="3">The sequence shown here is derived from an EMBL/GenBank/DDBJ whole genome shotgun (WGS) entry which is preliminary data.</text>
</comment>
<dbReference type="CDD" id="cd08501">
    <property type="entry name" value="PBP2_Lpqw"/>
    <property type="match status" value="1"/>
</dbReference>
<dbReference type="EMBL" id="BAABLM010000002">
    <property type="protein sequence ID" value="GAA4670829.1"/>
    <property type="molecule type" value="Genomic_DNA"/>
</dbReference>
<dbReference type="InterPro" id="IPR030678">
    <property type="entry name" value="Peptide/Ni-bd"/>
</dbReference>
<dbReference type="Gene3D" id="3.10.105.10">
    <property type="entry name" value="Dipeptide-binding Protein, Domain 3"/>
    <property type="match status" value="1"/>
</dbReference>
<dbReference type="SUPFAM" id="SSF53850">
    <property type="entry name" value="Periplasmic binding protein-like II"/>
    <property type="match status" value="1"/>
</dbReference>
<accession>A0ABP8VSV7</accession>
<evidence type="ECO:0000313" key="3">
    <source>
        <dbReference type="EMBL" id="GAA4670829.1"/>
    </source>
</evidence>
<keyword evidence="1" id="KW-0732">Signal</keyword>
<feature type="signal peptide" evidence="1">
    <location>
        <begin position="1"/>
        <end position="26"/>
    </location>
</feature>
<dbReference type="Gene3D" id="3.40.190.10">
    <property type="entry name" value="Periplasmic binding protein-like II"/>
    <property type="match status" value="1"/>
</dbReference>
<dbReference type="InterPro" id="IPR000914">
    <property type="entry name" value="SBP_5_dom"/>
</dbReference>
<dbReference type="Proteomes" id="UP001501295">
    <property type="component" value="Unassembled WGS sequence"/>
</dbReference>
<evidence type="ECO:0000313" key="4">
    <source>
        <dbReference type="Proteomes" id="UP001501295"/>
    </source>
</evidence>
<dbReference type="PANTHER" id="PTHR30290:SF65">
    <property type="entry name" value="MONOACYL PHOSPHATIDYLINOSITOL TETRAMANNOSIDE-BINDING PROTEIN LPQW-RELATED"/>
    <property type="match status" value="1"/>
</dbReference>
<name>A0ABP8VSV7_9MICO</name>
<organism evidence="3 4">
    <name type="scientific">Frondihabitans cladoniiphilus</name>
    <dbReference type="NCBI Taxonomy" id="715785"/>
    <lineage>
        <taxon>Bacteria</taxon>
        <taxon>Bacillati</taxon>
        <taxon>Actinomycetota</taxon>
        <taxon>Actinomycetes</taxon>
        <taxon>Micrococcales</taxon>
        <taxon>Microbacteriaceae</taxon>
        <taxon>Frondihabitans</taxon>
    </lineage>
</organism>